<keyword evidence="1" id="KW-0472">Membrane</keyword>
<dbReference type="AlphaFoldDB" id="A0A371EQ30"/>
<reference evidence="2" key="1">
    <citation type="submission" date="2018-05" db="EMBL/GenBank/DDBJ databases">
        <title>Draft genome of Mucuna pruriens seed.</title>
        <authorList>
            <person name="Nnadi N.E."/>
            <person name="Vos R."/>
            <person name="Hasami M.H."/>
            <person name="Devisetty U.K."/>
            <person name="Aguiy J.C."/>
        </authorList>
    </citation>
    <scope>NUCLEOTIDE SEQUENCE [LARGE SCALE GENOMIC DNA]</scope>
    <source>
        <strain evidence="2">JCA_2017</strain>
    </source>
</reference>
<gene>
    <name evidence="2" type="ORF">CR513_52997</name>
</gene>
<name>A0A371EQ30_MUCPR</name>
<sequence length="139" mass="16129">MLQLDINDAFLNKDLFEEVYMQARLGYPIKGYHDNGFKIFPLLSLVVSSNNAQFIILSSLKVLTSLILFLVYVNNIVITSSQSFLLHDTQLMVESHLKLKIIGDLLLPWPRDSQVQKWYSPLPKEIYFATFGRYKFPQL</sequence>
<proteinExistence type="predicted"/>
<protein>
    <recommendedName>
        <fullName evidence="4">Reverse transcriptase Ty1/copia-type domain-containing protein</fullName>
    </recommendedName>
</protein>
<organism evidence="2 3">
    <name type="scientific">Mucuna pruriens</name>
    <name type="common">Velvet bean</name>
    <name type="synonym">Dolichos pruriens</name>
    <dbReference type="NCBI Taxonomy" id="157652"/>
    <lineage>
        <taxon>Eukaryota</taxon>
        <taxon>Viridiplantae</taxon>
        <taxon>Streptophyta</taxon>
        <taxon>Embryophyta</taxon>
        <taxon>Tracheophyta</taxon>
        <taxon>Spermatophyta</taxon>
        <taxon>Magnoliopsida</taxon>
        <taxon>eudicotyledons</taxon>
        <taxon>Gunneridae</taxon>
        <taxon>Pentapetalae</taxon>
        <taxon>rosids</taxon>
        <taxon>fabids</taxon>
        <taxon>Fabales</taxon>
        <taxon>Fabaceae</taxon>
        <taxon>Papilionoideae</taxon>
        <taxon>50 kb inversion clade</taxon>
        <taxon>NPAAA clade</taxon>
        <taxon>indigoferoid/millettioid clade</taxon>
        <taxon>Phaseoleae</taxon>
        <taxon>Mucuna</taxon>
    </lineage>
</organism>
<accession>A0A371EQ30</accession>
<comment type="caution">
    <text evidence="2">The sequence shown here is derived from an EMBL/GenBank/DDBJ whole genome shotgun (WGS) entry which is preliminary data.</text>
</comment>
<keyword evidence="1" id="KW-0812">Transmembrane</keyword>
<keyword evidence="1" id="KW-1133">Transmembrane helix</keyword>
<keyword evidence="3" id="KW-1185">Reference proteome</keyword>
<evidence type="ECO:0000313" key="3">
    <source>
        <dbReference type="Proteomes" id="UP000257109"/>
    </source>
</evidence>
<evidence type="ECO:0000256" key="1">
    <source>
        <dbReference type="SAM" id="Phobius"/>
    </source>
</evidence>
<dbReference type="EMBL" id="QJKJ01012707">
    <property type="protein sequence ID" value="RDX68056.1"/>
    <property type="molecule type" value="Genomic_DNA"/>
</dbReference>
<evidence type="ECO:0000313" key="2">
    <source>
        <dbReference type="EMBL" id="RDX68056.1"/>
    </source>
</evidence>
<feature type="non-terminal residue" evidence="2">
    <location>
        <position position="1"/>
    </location>
</feature>
<dbReference type="Proteomes" id="UP000257109">
    <property type="component" value="Unassembled WGS sequence"/>
</dbReference>
<evidence type="ECO:0008006" key="4">
    <source>
        <dbReference type="Google" id="ProtNLM"/>
    </source>
</evidence>
<feature type="transmembrane region" description="Helical" evidence="1">
    <location>
        <begin position="52"/>
        <end position="73"/>
    </location>
</feature>